<dbReference type="Pfam" id="PF13873">
    <property type="entry name" value="Myb_DNA-bind_5"/>
    <property type="match status" value="1"/>
</dbReference>
<dbReference type="RefSeq" id="XP_026753802.2">
    <property type="nucleotide sequence ID" value="XM_026898001.3"/>
</dbReference>
<evidence type="ECO:0000313" key="7">
    <source>
        <dbReference type="Proteomes" id="UP001652740"/>
    </source>
</evidence>
<dbReference type="Proteomes" id="UP001652740">
    <property type="component" value="Unplaced"/>
</dbReference>
<keyword evidence="7" id="KW-1185">Reference proteome</keyword>
<dbReference type="KEGG" id="gmw:113514017"/>
<evidence type="ECO:0000259" key="6">
    <source>
        <dbReference type="Pfam" id="PF13873"/>
    </source>
</evidence>
<name>A0A6J1WIC8_GALME</name>
<keyword evidence="3" id="KW-0805">Transcription regulation</keyword>
<comment type="function">
    <text evidence="5">Involved in transvection phenomena (= synapsis-dependent gene expression), where the synaptic pairing of chromosomes carrying genes with which zeste interacts influences the expression of these genes. Zeste binds to DNA and stimulates transcription from a nearby promoter.</text>
</comment>
<dbReference type="GeneID" id="113514017"/>
<evidence type="ECO:0000256" key="5">
    <source>
        <dbReference type="ARBA" id="ARBA00025466"/>
    </source>
</evidence>
<proteinExistence type="predicted"/>
<protein>
    <recommendedName>
        <fullName evidence="2">Regulatory protein zeste</fullName>
    </recommendedName>
</protein>
<feature type="domain" description="Myb/SANT-like DNA-binding" evidence="6">
    <location>
        <begin position="6"/>
        <end position="83"/>
    </location>
</feature>
<accession>A0A6J1WIC8</accession>
<evidence type="ECO:0000256" key="1">
    <source>
        <dbReference type="ARBA" id="ARBA00011764"/>
    </source>
</evidence>
<organism evidence="7 8">
    <name type="scientific">Galleria mellonella</name>
    <name type="common">Greater wax moth</name>
    <dbReference type="NCBI Taxonomy" id="7137"/>
    <lineage>
        <taxon>Eukaryota</taxon>
        <taxon>Metazoa</taxon>
        <taxon>Ecdysozoa</taxon>
        <taxon>Arthropoda</taxon>
        <taxon>Hexapoda</taxon>
        <taxon>Insecta</taxon>
        <taxon>Pterygota</taxon>
        <taxon>Neoptera</taxon>
        <taxon>Endopterygota</taxon>
        <taxon>Lepidoptera</taxon>
        <taxon>Glossata</taxon>
        <taxon>Ditrysia</taxon>
        <taxon>Pyraloidea</taxon>
        <taxon>Pyralidae</taxon>
        <taxon>Galleriinae</taxon>
        <taxon>Galleria</taxon>
    </lineage>
</organism>
<evidence type="ECO:0000256" key="2">
    <source>
        <dbReference type="ARBA" id="ARBA00016807"/>
    </source>
</evidence>
<keyword evidence="4" id="KW-0804">Transcription</keyword>
<comment type="subunit">
    <text evidence="1">Self-associates forming complexes of several hundred monomers.</text>
</comment>
<evidence type="ECO:0000256" key="3">
    <source>
        <dbReference type="ARBA" id="ARBA00023015"/>
    </source>
</evidence>
<reference evidence="8" key="1">
    <citation type="submission" date="2025-08" db="UniProtKB">
        <authorList>
            <consortium name="RefSeq"/>
        </authorList>
    </citation>
    <scope>IDENTIFICATION</scope>
    <source>
        <tissue evidence="8">Whole larvae</tissue>
    </source>
</reference>
<evidence type="ECO:0000256" key="4">
    <source>
        <dbReference type="ARBA" id="ARBA00023163"/>
    </source>
</evidence>
<sequence length="240" mass="27355">MAEERKKVSTEQLRILVEEIEKDSTLLIGRPGGRAPIKREYSEKWEILAKRLNCVENGAVKNVSKWQQSLRDWKSNTKKKAAKIMKDKSCQSDVNQELTSLEQRLLNLYDEDHSPVKTSGIDISYIAEIDPLSSDDSMEEHVWNEMESICVPNELNITKSSIATECEREKEKLGNGEDQRDILARLSAIEASQQEMEKCHHEHVKAMIAALKSHTVVALRQSKAMEAQTQAILKLLERRG</sequence>
<dbReference type="InParanoid" id="A0A6J1WIC8"/>
<dbReference type="AlphaFoldDB" id="A0A6J1WIC8"/>
<dbReference type="InterPro" id="IPR028002">
    <property type="entry name" value="Myb_DNA-bind_5"/>
</dbReference>
<evidence type="ECO:0000313" key="8">
    <source>
        <dbReference type="RefSeq" id="XP_026753802.2"/>
    </source>
</evidence>
<gene>
    <name evidence="8" type="primary">LOC113514017</name>
</gene>